<dbReference type="InterPro" id="IPR013087">
    <property type="entry name" value="Znf_C2H2_type"/>
</dbReference>
<dbReference type="FunFam" id="3.30.160.60:FF:000744">
    <property type="entry name" value="zinc finger E-box-binding homeobox 1"/>
    <property type="match status" value="1"/>
</dbReference>
<dbReference type="Proteomes" id="UP000887013">
    <property type="component" value="Unassembled WGS sequence"/>
</dbReference>
<comment type="subcellular location">
    <subcellularLocation>
        <location evidence="2">Nucleus</location>
    </subcellularLocation>
</comment>
<comment type="function">
    <text evidence="1">May be involved in transcriptional regulation.</text>
</comment>
<dbReference type="OrthoDB" id="10027876at2759"/>
<feature type="domain" description="C2H2-type" evidence="13">
    <location>
        <begin position="204"/>
        <end position="231"/>
    </location>
</feature>
<feature type="region of interest" description="Disordered" evidence="12">
    <location>
        <begin position="23"/>
        <end position="49"/>
    </location>
</feature>
<evidence type="ECO:0000256" key="7">
    <source>
        <dbReference type="ARBA" id="ARBA00023015"/>
    </source>
</evidence>
<evidence type="ECO:0000313" key="14">
    <source>
        <dbReference type="EMBL" id="GFT77411.1"/>
    </source>
</evidence>
<feature type="compositionally biased region" description="Basic and acidic residues" evidence="12">
    <location>
        <begin position="34"/>
        <end position="49"/>
    </location>
</feature>
<evidence type="ECO:0000256" key="5">
    <source>
        <dbReference type="ARBA" id="ARBA00022771"/>
    </source>
</evidence>
<dbReference type="AlphaFoldDB" id="A0A8X6PLE6"/>
<dbReference type="GO" id="GO:0003677">
    <property type="term" value="F:DNA binding"/>
    <property type="evidence" value="ECO:0007669"/>
    <property type="project" value="UniProtKB-KW"/>
</dbReference>
<keyword evidence="7" id="KW-0805">Transcription regulation</keyword>
<dbReference type="GO" id="GO:0000981">
    <property type="term" value="F:DNA-binding transcription factor activity, RNA polymerase II-specific"/>
    <property type="evidence" value="ECO:0007669"/>
    <property type="project" value="TreeGrafter"/>
</dbReference>
<dbReference type="FunFam" id="3.30.160.60:FF:000097">
    <property type="entry name" value="Zinc finger protein"/>
    <property type="match status" value="1"/>
</dbReference>
<evidence type="ECO:0000256" key="8">
    <source>
        <dbReference type="ARBA" id="ARBA00023125"/>
    </source>
</evidence>
<dbReference type="EMBL" id="BMAW01071300">
    <property type="protein sequence ID" value="GFT77411.1"/>
    <property type="molecule type" value="Genomic_DNA"/>
</dbReference>
<feature type="domain" description="C2H2-type" evidence="13">
    <location>
        <begin position="176"/>
        <end position="203"/>
    </location>
</feature>
<dbReference type="SMART" id="SM00355">
    <property type="entry name" value="ZnF_C2H2"/>
    <property type="match status" value="3"/>
</dbReference>
<proteinExistence type="predicted"/>
<keyword evidence="5 11" id="KW-0863">Zinc-finger</keyword>
<keyword evidence="4" id="KW-0677">Repeat</keyword>
<reference evidence="14" key="1">
    <citation type="submission" date="2020-08" db="EMBL/GenBank/DDBJ databases">
        <title>Multicomponent nature underlies the extraordinary mechanical properties of spider dragline silk.</title>
        <authorList>
            <person name="Kono N."/>
            <person name="Nakamura H."/>
            <person name="Mori M."/>
            <person name="Yoshida Y."/>
            <person name="Ohtoshi R."/>
            <person name="Malay A.D."/>
            <person name="Moran D.A.P."/>
            <person name="Tomita M."/>
            <person name="Numata K."/>
            <person name="Arakawa K."/>
        </authorList>
    </citation>
    <scope>NUCLEOTIDE SEQUENCE</scope>
</reference>
<dbReference type="SUPFAM" id="SSF57667">
    <property type="entry name" value="beta-beta-alpha zinc fingers"/>
    <property type="match status" value="2"/>
</dbReference>
<keyword evidence="10" id="KW-0539">Nucleus</keyword>
<dbReference type="PROSITE" id="PS50157">
    <property type="entry name" value="ZINC_FINGER_C2H2_2"/>
    <property type="match status" value="3"/>
</dbReference>
<evidence type="ECO:0000256" key="6">
    <source>
        <dbReference type="ARBA" id="ARBA00022833"/>
    </source>
</evidence>
<evidence type="ECO:0000259" key="13">
    <source>
        <dbReference type="PROSITE" id="PS50157"/>
    </source>
</evidence>
<dbReference type="PROSITE" id="PS00028">
    <property type="entry name" value="ZINC_FINGER_C2H2_1"/>
    <property type="match status" value="3"/>
</dbReference>
<keyword evidence="8" id="KW-0238">DNA-binding</keyword>
<evidence type="ECO:0000256" key="12">
    <source>
        <dbReference type="SAM" id="MobiDB-lite"/>
    </source>
</evidence>
<keyword evidence="9" id="KW-0804">Transcription</keyword>
<gene>
    <name evidence="14" type="ORF">NPIL_582401</name>
</gene>
<feature type="domain" description="C2H2-type" evidence="13">
    <location>
        <begin position="148"/>
        <end position="175"/>
    </location>
</feature>
<protein>
    <recommendedName>
        <fullName evidence="13">C2H2-type domain-containing protein</fullName>
    </recommendedName>
</protein>
<evidence type="ECO:0000256" key="1">
    <source>
        <dbReference type="ARBA" id="ARBA00003767"/>
    </source>
</evidence>
<evidence type="ECO:0000256" key="4">
    <source>
        <dbReference type="ARBA" id="ARBA00022737"/>
    </source>
</evidence>
<sequence length="252" mass="29507">MDESCNVDLELLNLIIKEDLSDTIRKSPSSDGGTRVEKKNENLEATEEDKQNVNEIKASLMDERIPCDWTIYSPGPSTSGGITREHDSHRFARDKGKEIRKSNTHNVSGNEKHQKDTHPFKTSDYNVSFISENIQGVEKVKGDKKRKFQCKICEKIFLYPSALKQHEVVHTGECPYPCDYCDKSYRYSSHLNRHVRTHTGEKPYLCLQCPKRFRDSSNLNRHKLVHLQERPYYHCPDCEREFTRKRMHRYSL</sequence>
<dbReference type="GO" id="GO:0008270">
    <property type="term" value="F:zinc ion binding"/>
    <property type="evidence" value="ECO:0007669"/>
    <property type="project" value="UniProtKB-KW"/>
</dbReference>
<keyword evidence="15" id="KW-1185">Reference proteome</keyword>
<dbReference type="Pfam" id="PF00096">
    <property type="entry name" value="zf-C2H2"/>
    <property type="match status" value="2"/>
</dbReference>
<evidence type="ECO:0000256" key="10">
    <source>
        <dbReference type="ARBA" id="ARBA00023242"/>
    </source>
</evidence>
<dbReference type="Gene3D" id="3.30.160.60">
    <property type="entry name" value="Classic Zinc Finger"/>
    <property type="match status" value="3"/>
</dbReference>
<evidence type="ECO:0000256" key="3">
    <source>
        <dbReference type="ARBA" id="ARBA00022723"/>
    </source>
</evidence>
<evidence type="ECO:0000256" key="9">
    <source>
        <dbReference type="ARBA" id="ARBA00023163"/>
    </source>
</evidence>
<dbReference type="PANTHER" id="PTHR24394:SF48">
    <property type="entry name" value="ZINC FINGER PROTEIN 771"/>
    <property type="match status" value="1"/>
</dbReference>
<name>A0A8X6PLE6_NEPPI</name>
<organism evidence="14 15">
    <name type="scientific">Nephila pilipes</name>
    <name type="common">Giant wood spider</name>
    <name type="synonym">Nephila maculata</name>
    <dbReference type="NCBI Taxonomy" id="299642"/>
    <lineage>
        <taxon>Eukaryota</taxon>
        <taxon>Metazoa</taxon>
        <taxon>Ecdysozoa</taxon>
        <taxon>Arthropoda</taxon>
        <taxon>Chelicerata</taxon>
        <taxon>Arachnida</taxon>
        <taxon>Araneae</taxon>
        <taxon>Araneomorphae</taxon>
        <taxon>Entelegynae</taxon>
        <taxon>Araneoidea</taxon>
        <taxon>Nephilidae</taxon>
        <taxon>Nephila</taxon>
    </lineage>
</organism>
<dbReference type="GO" id="GO:0005634">
    <property type="term" value="C:nucleus"/>
    <property type="evidence" value="ECO:0007669"/>
    <property type="project" value="UniProtKB-SubCell"/>
</dbReference>
<evidence type="ECO:0000256" key="2">
    <source>
        <dbReference type="ARBA" id="ARBA00004123"/>
    </source>
</evidence>
<feature type="region of interest" description="Disordered" evidence="12">
    <location>
        <begin position="102"/>
        <end position="122"/>
    </location>
</feature>
<dbReference type="PANTHER" id="PTHR24394">
    <property type="entry name" value="ZINC FINGER PROTEIN"/>
    <property type="match status" value="1"/>
</dbReference>
<accession>A0A8X6PLE6</accession>
<dbReference type="InterPro" id="IPR036236">
    <property type="entry name" value="Znf_C2H2_sf"/>
</dbReference>
<comment type="caution">
    <text evidence="14">The sequence shown here is derived from an EMBL/GenBank/DDBJ whole genome shotgun (WGS) entry which is preliminary data.</text>
</comment>
<keyword evidence="6" id="KW-0862">Zinc</keyword>
<evidence type="ECO:0000256" key="11">
    <source>
        <dbReference type="PROSITE-ProRule" id="PRU00042"/>
    </source>
</evidence>
<keyword evidence="3" id="KW-0479">Metal-binding</keyword>
<feature type="compositionally biased region" description="Basic and acidic residues" evidence="12">
    <location>
        <begin position="110"/>
        <end position="121"/>
    </location>
</feature>
<evidence type="ECO:0000313" key="15">
    <source>
        <dbReference type="Proteomes" id="UP000887013"/>
    </source>
</evidence>